<accession>A0A9P4HK52</accession>
<dbReference type="EMBL" id="ML978161">
    <property type="protein sequence ID" value="KAF2034476.1"/>
    <property type="molecule type" value="Genomic_DNA"/>
</dbReference>
<feature type="compositionally biased region" description="Low complexity" evidence="1">
    <location>
        <begin position="136"/>
        <end position="148"/>
    </location>
</feature>
<feature type="region of interest" description="Disordered" evidence="1">
    <location>
        <begin position="132"/>
        <end position="151"/>
    </location>
</feature>
<sequence length="192" mass="20688">MTSRESVQRSLKGSLMITRDSNCAAAAHQILIRMQQNMIAELQSLLLSASRSVNVDSTSLVNASESSRLDSISALAQQYQRFLVAAPIASGTVKAKHVRLAVESPVPARIARPYSDSAATLQDAVTVTTTKQFADPTSSSGSCSDSPSPYQPCIPSDSGPVMASLFGKYWDDGNGKLKPNFSENIWKYTDRL</sequence>
<evidence type="ECO:0000256" key="1">
    <source>
        <dbReference type="SAM" id="MobiDB-lite"/>
    </source>
</evidence>
<reference evidence="2" key="1">
    <citation type="journal article" date="2020" name="Stud. Mycol.">
        <title>101 Dothideomycetes genomes: a test case for predicting lifestyles and emergence of pathogens.</title>
        <authorList>
            <person name="Haridas S."/>
            <person name="Albert R."/>
            <person name="Binder M."/>
            <person name="Bloem J."/>
            <person name="Labutti K."/>
            <person name="Salamov A."/>
            <person name="Andreopoulos B."/>
            <person name="Baker S."/>
            <person name="Barry K."/>
            <person name="Bills G."/>
            <person name="Bluhm B."/>
            <person name="Cannon C."/>
            <person name="Castanera R."/>
            <person name="Culley D."/>
            <person name="Daum C."/>
            <person name="Ezra D."/>
            <person name="Gonzalez J."/>
            <person name="Henrissat B."/>
            <person name="Kuo A."/>
            <person name="Liang C."/>
            <person name="Lipzen A."/>
            <person name="Lutzoni F."/>
            <person name="Magnuson J."/>
            <person name="Mondo S."/>
            <person name="Nolan M."/>
            <person name="Ohm R."/>
            <person name="Pangilinan J."/>
            <person name="Park H.-J."/>
            <person name="Ramirez L."/>
            <person name="Alfaro M."/>
            <person name="Sun H."/>
            <person name="Tritt A."/>
            <person name="Yoshinaga Y."/>
            <person name="Zwiers L.-H."/>
            <person name="Turgeon B."/>
            <person name="Goodwin S."/>
            <person name="Spatafora J."/>
            <person name="Crous P."/>
            <person name="Grigoriev I."/>
        </authorList>
    </citation>
    <scope>NUCLEOTIDE SEQUENCE</scope>
    <source>
        <strain evidence="2">CBS 110217</strain>
    </source>
</reference>
<protein>
    <submittedName>
        <fullName evidence="2">Uncharacterized protein</fullName>
    </submittedName>
</protein>
<name>A0A9P4HK52_9PLEO</name>
<evidence type="ECO:0000313" key="2">
    <source>
        <dbReference type="EMBL" id="KAF2034476.1"/>
    </source>
</evidence>
<dbReference type="AlphaFoldDB" id="A0A9P4HK52"/>
<comment type="caution">
    <text evidence="2">The sequence shown here is derived from an EMBL/GenBank/DDBJ whole genome shotgun (WGS) entry which is preliminary data.</text>
</comment>
<evidence type="ECO:0000313" key="3">
    <source>
        <dbReference type="Proteomes" id="UP000799777"/>
    </source>
</evidence>
<dbReference type="OrthoDB" id="3798783at2759"/>
<proteinExistence type="predicted"/>
<dbReference type="Proteomes" id="UP000799777">
    <property type="component" value="Unassembled WGS sequence"/>
</dbReference>
<gene>
    <name evidence="2" type="ORF">EK21DRAFT_85500</name>
</gene>
<keyword evidence="3" id="KW-1185">Reference proteome</keyword>
<organism evidence="2 3">
    <name type="scientific">Setomelanomma holmii</name>
    <dbReference type="NCBI Taxonomy" id="210430"/>
    <lineage>
        <taxon>Eukaryota</taxon>
        <taxon>Fungi</taxon>
        <taxon>Dikarya</taxon>
        <taxon>Ascomycota</taxon>
        <taxon>Pezizomycotina</taxon>
        <taxon>Dothideomycetes</taxon>
        <taxon>Pleosporomycetidae</taxon>
        <taxon>Pleosporales</taxon>
        <taxon>Pleosporineae</taxon>
        <taxon>Phaeosphaeriaceae</taxon>
        <taxon>Setomelanomma</taxon>
    </lineage>
</organism>